<gene>
    <name evidence="2" type="ORF">SHM_16910</name>
</gene>
<evidence type="ECO:0000259" key="1">
    <source>
        <dbReference type="Pfam" id="PF06054"/>
    </source>
</evidence>
<name>A0ABN6T4R4_9MOLU</name>
<keyword evidence="3" id="KW-1185">Reference proteome</keyword>
<accession>A0ABN6T4R4</accession>
<dbReference type="Pfam" id="PF06054">
    <property type="entry name" value="CoiA_nuc"/>
    <property type="match status" value="1"/>
</dbReference>
<dbReference type="RefSeq" id="WP_281747983.1">
    <property type="nucleotide sequence ID" value="NZ_AP026933.1"/>
</dbReference>
<dbReference type="EMBL" id="AP026933">
    <property type="protein sequence ID" value="BDT04045.1"/>
    <property type="molecule type" value="Genomic_DNA"/>
</dbReference>
<feature type="domain" description="Competence protein CoiA nuclease-like" evidence="1">
    <location>
        <begin position="87"/>
        <end position="154"/>
    </location>
</feature>
<proteinExistence type="predicted"/>
<dbReference type="InterPro" id="IPR010330">
    <property type="entry name" value="CoiA_nuc"/>
</dbReference>
<reference evidence="2 3" key="1">
    <citation type="journal article" date="2022" name="Front. Microbiol.">
        <title>Male-killing mechanisms vary between Spiroplasma species.</title>
        <authorList>
            <person name="Arai H."/>
            <person name="Inoue M."/>
            <person name="Kageyama D."/>
        </authorList>
    </citation>
    <scope>NUCLEOTIDE SEQUENCE [LARGE SCALE GENOMIC DNA]</scope>
    <source>
        <strain evidence="3">sHm</strain>
    </source>
</reference>
<dbReference type="Proteomes" id="UP001163387">
    <property type="component" value="Chromosome"/>
</dbReference>
<sequence length="170" mass="20508">MWGEVRKLIRIDKLTRKNYYMLSSLGNQKLGQGNKIIKINYNELTHQNSLIKWLCQQKDIISYQTEKELKSEGHLIKDVWGNTKSKQGYPDLLVHYEDKDMIIEFERTRKSKEKFKLKLNNLRSYLLQNIHIKWLVPNESMKKFINDQLQAYNWKIEQHHIEIFNNIDIS</sequence>
<evidence type="ECO:0000313" key="3">
    <source>
        <dbReference type="Proteomes" id="UP001163387"/>
    </source>
</evidence>
<organism evidence="2 3">
    <name type="scientific">Spiroplasma ixodetis</name>
    <dbReference type="NCBI Taxonomy" id="2141"/>
    <lineage>
        <taxon>Bacteria</taxon>
        <taxon>Bacillati</taxon>
        <taxon>Mycoplasmatota</taxon>
        <taxon>Mollicutes</taxon>
        <taxon>Entomoplasmatales</taxon>
        <taxon>Spiroplasmataceae</taxon>
        <taxon>Spiroplasma</taxon>
    </lineage>
</organism>
<evidence type="ECO:0000313" key="2">
    <source>
        <dbReference type="EMBL" id="BDT04045.1"/>
    </source>
</evidence>
<protein>
    <recommendedName>
        <fullName evidence="1">Competence protein CoiA nuclease-like domain-containing protein</fullName>
    </recommendedName>
</protein>